<gene>
    <name evidence="2" type="ORF">KP509_21G084600</name>
</gene>
<accession>A0A8T2SFS3</accession>
<feature type="compositionally biased region" description="Polar residues" evidence="1">
    <location>
        <begin position="26"/>
        <end position="35"/>
    </location>
</feature>
<name>A0A8T2SFS3_CERRI</name>
<dbReference type="Proteomes" id="UP000825935">
    <property type="component" value="Chromosome 21"/>
</dbReference>
<organism evidence="2 3">
    <name type="scientific">Ceratopteris richardii</name>
    <name type="common">Triangle waterfern</name>
    <dbReference type="NCBI Taxonomy" id="49495"/>
    <lineage>
        <taxon>Eukaryota</taxon>
        <taxon>Viridiplantae</taxon>
        <taxon>Streptophyta</taxon>
        <taxon>Embryophyta</taxon>
        <taxon>Tracheophyta</taxon>
        <taxon>Polypodiopsida</taxon>
        <taxon>Polypodiidae</taxon>
        <taxon>Polypodiales</taxon>
        <taxon>Pteridineae</taxon>
        <taxon>Pteridaceae</taxon>
        <taxon>Parkerioideae</taxon>
        <taxon>Ceratopteris</taxon>
    </lineage>
</organism>
<evidence type="ECO:0000313" key="3">
    <source>
        <dbReference type="Proteomes" id="UP000825935"/>
    </source>
</evidence>
<dbReference type="AlphaFoldDB" id="A0A8T2SFS3"/>
<keyword evidence="3" id="KW-1185">Reference proteome</keyword>
<comment type="caution">
    <text evidence="2">The sequence shown here is derived from an EMBL/GenBank/DDBJ whole genome shotgun (WGS) entry which is preliminary data.</text>
</comment>
<feature type="region of interest" description="Disordered" evidence="1">
    <location>
        <begin position="22"/>
        <end position="55"/>
    </location>
</feature>
<protein>
    <submittedName>
        <fullName evidence="2">Uncharacterized protein</fullName>
    </submittedName>
</protein>
<evidence type="ECO:0000313" key="2">
    <source>
        <dbReference type="EMBL" id="KAH7316237.1"/>
    </source>
</evidence>
<reference evidence="2" key="1">
    <citation type="submission" date="2021-08" db="EMBL/GenBank/DDBJ databases">
        <title>WGS assembly of Ceratopteris richardii.</title>
        <authorList>
            <person name="Marchant D.B."/>
            <person name="Chen G."/>
            <person name="Jenkins J."/>
            <person name="Shu S."/>
            <person name="Leebens-Mack J."/>
            <person name="Grimwood J."/>
            <person name="Schmutz J."/>
            <person name="Soltis P."/>
            <person name="Soltis D."/>
            <person name="Chen Z.-H."/>
        </authorList>
    </citation>
    <scope>NUCLEOTIDE SEQUENCE</scope>
    <source>
        <strain evidence="2">Whitten #5841</strain>
        <tissue evidence="2">Leaf</tissue>
    </source>
</reference>
<evidence type="ECO:0000256" key="1">
    <source>
        <dbReference type="SAM" id="MobiDB-lite"/>
    </source>
</evidence>
<feature type="compositionally biased region" description="Basic and acidic residues" evidence="1">
    <location>
        <begin position="36"/>
        <end position="55"/>
    </location>
</feature>
<dbReference type="EMBL" id="CM035426">
    <property type="protein sequence ID" value="KAH7316237.1"/>
    <property type="molecule type" value="Genomic_DNA"/>
</dbReference>
<sequence length="55" mass="6340">MLLHVDVSVIVSRMRSYMNDDARCQATDSGNASKSFTDEDAKRQKMPADRNNYHY</sequence>
<proteinExistence type="predicted"/>